<organism evidence="7 8">
    <name type="scientific">Joostella atrarenae</name>
    <dbReference type="NCBI Taxonomy" id="679257"/>
    <lineage>
        <taxon>Bacteria</taxon>
        <taxon>Pseudomonadati</taxon>
        <taxon>Bacteroidota</taxon>
        <taxon>Flavobacteriia</taxon>
        <taxon>Flavobacteriales</taxon>
        <taxon>Flavobacteriaceae</taxon>
        <taxon>Joostella</taxon>
    </lineage>
</organism>
<comment type="caution">
    <text evidence="7">The sequence shown here is derived from an EMBL/GenBank/DDBJ whole genome shotgun (WGS) entry which is preliminary data.</text>
</comment>
<sequence length="194" mass="22070">MIVGLTGGIGSGKSTVASLFKKLDVPVFIADVEAKSLMETNNDVRKRIIDLFGENAYDHNLPNRKYIADIVFADPEKLKKLNAIIHPAVGAHFKDWYENQEAAYVIKEVAILFETGGDKQCDLVITVTAPKEVRLQRVLKRDNTTREEVEARMNNQWKEEDKVKKSDFVIENIDLEETSQIVEKIHEMILKKSI</sequence>
<dbReference type="GO" id="GO:0004140">
    <property type="term" value="F:dephospho-CoA kinase activity"/>
    <property type="evidence" value="ECO:0007669"/>
    <property type="project" value="UniProtKB-EC"/>
</dbReference>
<comment type="function">
    <text evidence="5">Catalyzes the phosphorylation of the 3'-hydroxyl group of dephosphocoenzyme A to form coenzyme A.</text>
</comment>
<dbReference type="InterPro" id="IPR027417">
    <property type="entry name" value="P-loop_NTPase"/>
</dbReference>
<keyword evidence="2 5" id="KW-0547">Nucleotide-binding</keyword>
<dbReference type="PROSITE" id="PS51219">
    <property type="entry name" value="DPCK"/>
    <property type="match status" value="1"/>
</dbReference>
<comment type="catalytic activity">
    <reaction evidence="5">
        <text>3'-dephospho-CoA + ATP = ADP + CoA + H(+)</text>
        <dbReference type="Rhea" id="RHEA:18245"/>
        <dbReference type="ChEBI" id="CHEBI:15378"/>
        <dbReference type="ChEBI" id="CHEBI:30616"/>
        <dbReference type="ChEBI" id="CHEBI:57287"/>
        <dbReference type="ChEBI" id="CHEBI:57328"/>
        <dbReference type="ChEBI" id="CHEBI:456216"/>
        <dbReference type="EC" id="2.7.1.24"/>
    </reaction>
</comment>
<evidence type="ECO:0000256" key="1">
    <source>
        <dbReference type="ARBA" id="ARBA00009018"/>
    </source>
</evidence>
<dbReference type="Gene3D" id="3.40.50.300">
    <property type="entry name" value="P-loop containing nucleotide triphosphate hydrolases"/>
    <property type="match status" value="1"/>
</dbReference>
<proteinExistence type="inferred from homology"/>
<dbReference type="PANTHER" id="PTHR10695:SF46">
    <property type="entry name" value="BIFUNCTIONAL COENZYME A SYNTHASE-RELATED"/>
    <property type="match status" value="1"/>
</dbReference>
<evidence type="ECO:0000313" key="8">
    <source>
        <dbReference type="Proteomes" id="UP000829517"/>
    </source>
</evidence>
<evidence type="ECO:0000313" key="7">
    <source>
        <dbReference type="EMBL" id="MCF8714607.1"/>
    </source>
</evidence>
<keyword evidence="5 7" id="KW-0808">Transferase</keyword>
<dbReference type="HAMAP" id="MF_00376">
    <property type="entry name" value="Dephospho_CoA_kinase"/>
    <property type="match status" value="1"/>
</dbReference>
<keyword evidence="4 5" id="KW-0173">Coenzyme A biosynthesis</keyword>
<dbReference type="SUPFAM" id="SSF52540">
    <property type="entry name" value="P-loop containing nucleoside triphosphate hydrolases"/>
    <property type="match status" value="1"/>
</dbReference>
<dbReference type="RefSeq" id="WP_236958570.1">
    <property type="nucleotide sequence ID" value="NZ_JAETXX010000003.1"/>
</dbReference>
<dbReference type="InterPro" id="IPR001977">
    <property type="entry name" value="Depp_CoAkinase"/>
</dbReference>
<evidence type="ECO:0000256" key="3">
    <source>
        <dbReference type="ARBA" id="ARBA00022840"/>
    </source>
</evidence>
<evidence type="ECO:0000256" key="6">
    <source>
        <dbReference type="NCBIfam" id="TIGR00152"/>
    </source>
</evidence>
<keyword evidence="5 7" id="KW-0418">Kinase</keyword>
<keyword evidence="5" id="KW-0963">Cytoplasm</keyword>
<gene>
    <name evidence="5" type="primary">coaE</name>
    <name evidence="7" type="ORF">JM658_07150</name>
</gene>
<comment type="similarity">
    <text evidence="1 5">Belongs to the CoaE family.</text>
</comment>
<keyword evidence="3 5" id="KW-0067">ATP-binding</keyword>
<comment type="subcellular location">
    <subcellularLocation>
        <location evidence="5">Cytoplasm</location>
    </subcellularLocation>
</comment>
<accession>A0ABS9J2G5</accession>
<feature type="binding site" evidence="5">
    <location>
        <begin position="10"/>
        <end position="15"/>
    </location>
    <ligand>
        <name>ATP</name>
        <dbReference type="ChEBI" id="CHEBI:30616"/>
    </ligand>
</feature>
<name>A0ABS9J2G5_9FLAO</name>
<evidence type="ECO:0000256" key="5">
    <source>
        <dbReference type="HAMAP-Rule" id="MF_00376"/>
    </source>
</evidence>
<dbReference type="CDD" id="cd02022">
    <property type="entry name" value="DPCK"/>
    <property type="match status" value="1"/>
</dbReference>
<dbReference type="Proteomes" id="UP000829517">
    <property type="component" value="Unassembled WGS sequence"/>
</dbReference>
<reference evidence="7 8" key="1">
    <citation type="submission" date="2021-01" db="EMBL/GenBank/DDBJ databases">
        <title>Genome sequencing of Joostella atrarenae M1-2 (= KCTC 23194).</title>
        <authorList>
            <person name="Zakaria M.R."/>
            <person name="Lam M.Q."/>
            <person name="Chong C.S."/>
        </authorList>
    </citation>
    <scope>NUCLEOTIDE SEQUENCE [LARGE SCALE GENOMIC DNA]</scope>
    <source>
        <strain evidence="7 8">M1-2</strain>
    </source>
</reference>
<dbReference type="EC" id="2.7.1.24" evidence="5 6"/>
<evidence type="ECO:0000256" key="2">
    <source>
        <dbReference type="ARBA" id="ARBA00022741"/>
    </source>
</evidence>
<evidence type="ECO:0000256" key="4">
    <source>
        <dbReference type="ARBA" id="ARBA00022993"/>
    </source>
</evidence>
<comment type="pathway">
    <text evidence="5">Cofactor biosynthesis; coenzyme A biosynthesis; CoA from (R)-pantothenate: step 5/5.</text>
</comment>
<keyword evidence="8" id="KW-1185">Reference proteome</keyword>
<protein>
    <recommendedName>
        <fullName evidence="5 6">Dephospho-CoA kinase</fullName>
        <ecNumber evidence="5 6">2.7.1.24</ecNumber>
    </recommendedName>
    <alternativeName>
        <fullName evidence="5">Dephosphocoenzyme A kinase</fullName>
    </alternativeName>
</protein>
<dbReference type="NCBIfam" id="TIGR00152">
    <property type="entry name" value="dephospho-CoA kinase"/>
    <property type="match status" value="1"/>
</dbReference>
<dbReference type="EMBL" id="JAETXX010000003">
    <property type="protein sequence ID" value="MCF8714607.1"/>
    <property type="molecule type" value="Genomic_DNA"/>
</dbReference>
<dbReference type="PANTHER" id="PTHR10695">
    <property type="entry name" value="DEPHOSPHO-COA KINASE-RELATED"/>
    <property type="match status" value="1"/>
</dbReference>
<dbReference type="Pfam" id="PF01121">
    <property type="entry name" value="CoaE"/>
    <property type="match status" value="1"/>
</dbReference>